<protein>
    <submittedName>
        <fullName evidence="4">Dihydrodipicolinate synthase family protein</fullName>
    </submittedName>
</protein>
<dbReference type="InterPro" id="IPR013785">
    <property type="entry name" value="Aldolase_TIM"/>
</dbReference>
<feature type="active site" description="Proton donor/acceptor" evidence="3">
    <location>
        <position position="142"/>
    </location>
</feature>
<dbReference type="CDD" id="cd00408">
    <property type="entry name" value="DHDPS-like"/>
    <property type="match status" value="1"/>
</dbReference>
<evidence type="ECO:0000313" key="4">
    <source>
        <dbReference type="EMBL" id="MBB6670814.1"/>
    </source>
</evidence>
<comment type="similarity">
    <text evidence="2">Belongs to the DapA family.</text>
</comment>
<dbReference type="SMART" id="SM01130">
    <property type="entry name" value="DHDPS"/>
    <property type="match status" value="1"/>
</dbReference>
<feature type="active site" description="Schiff-base intermediate with substrate" evidence="3">
    <location>
        <position position="170"/>
    </location>
</feature>
<dbReference type="InterPro" id="IPR002220">
    <property type="entry name" value="DapA-like"/>
</dbReference>
<dbReference type="Proteomes" id="UP000547209">
    <property type="component" value="Unassembled WGS sequence"/>
</dbReference>
<keyword evidence="1 2" id="KW-0456">Lyase</keyword>
<keyword evidence="5" id="KW-1185">Reference proteome</keyword>
<dbReference type="SUPFAM" id="SSF51569">
    <property type="entry name" value="Aldolase"/>
    <property type="match status" value="1"/>
</dbReference>
<dbReference type="GO" id="GO:0008840">
    <property type="term" value="F:4-hydroxy-tetrahydrodipicolinate synthase activity"/>
    <property type="evidence" value="ECO:0007669"/>
    <property type="project" value="TreeGrafter"/>
</dbReference>
<dbReference type="Pfam" id="PF00701">
    <property type="entry name" value="DHDPS"/>
    <property type="match status" value="1"/>
</dbReference>
<dbReference type="PIRSF" id="PIRSF001365">
    <property type="entry name" value="DHDPS"/>
    <property type="match status" value="1"/>
</dbReference>
<evidence type="ECO:0000313" key="5">
    <source>
        <dbReference type="Proteomes" id="UP000547209"/>
    </source>
</evidence>
<accession>A0A7X0RNJ9</accession>
<proteinExistence type="inferred from homology"/>
<gene>
    <name evidence="4" type="ORF">H7C19_08950</name>
</gene>
<sequence>MNPQQSEEIRGNWATLLLPVNEDDSIDFGRLQEEIDFLTEIGVDGIYSNGTAGEFYAQNEEEFEHIQDMLANACEKRGVPFQIGASHMSPQLSLSRIRKAVQWNPSAIQVILSDWYPLRDDEVISCLQVMAEAAAPIGIVLYNPPHAKRTLKPEMFAKVKAAVPNFVGIKVPGGDEEWYREMSIHARGVSVFVPGHTLATGYSRGAHGAYSNVACIHPGAAQKWYDSMKNRLEDALELEARIQRFLTSYVAPFITEHKYCNAACDKLLAAIGGWAPVGTRLRWPYRSIPETEAERLRPIAKEMIPEFFV</sequence>
<dbReference type="Gene3D" id="3.20.20.70">
    <property type="entry name" value="Aldolase class I"/>
    <property type="match status" value="1"/>
</dbReference>
<comment type="caution">
    <text evidence="4">The sequence shown here is derived from an EMBL/GenBank/DDBJ whole genome shotgun (WGS) entry which is preliminary data.</text>
</comment>
<dbReference type="PANTHER" id="PTHR12128:SF51">
    <property type="entry name" value="BLL4205 PROTEIN"/>
    <property type="match status" value="1"/>
</dbReference>
<name>A0A7X0RNJ9_9BACL</name>
<dbReference type="RefSeq" id="WP_185142295.1">
    <property type="nucleotide sequence ID" value="NZ_JACJVP010000011.1"/>
</dbReference>
<evidence type="ECO:0000256" key="1">
    <source>
        <dbReference type="ARBA" id="ARBA00023239"/>
    </source>
</evidence>
<organism evidence="4 5">
    <name type="scientific">Cohnella nanjingensis</name>
    <dbReference type="NCBI Taxonomy" id="1387779"/>
    <lineage>
        <taxon>Bacteria</taxon>
        <taxon>Bacillati</taxon>
        <taxon>Bacillota</taxon>
        <taxon>Bacilli</taxon>
        <taxon>Bacillales</taxon>
        <taxon>Paenibacillaceae</taxon>
        <taxon>Cohnella</taxon>
    </lineage>
</organism>
<dbReference type="PANTHER" id="PTHR12128">
    <property type="entry name" value="DIHYDRODIPICOLINATE SYNTHASE"/>
    <property type="match status" value="1"/>
</dbReference>
<evidence type="ECO:0000256" key="3">
    <source>
        <dbReference type="PIRSR" id="PIRSR001365-1"/>
    </source>
</evidence>
<reference evidence="4 5" key="1">
    <citation type="submission" date="2020-08" db="EMBL/GenBank/DDBJ databases">
        <title>Cohnella phylogeny.</title>
        <authorList>
            <person name="Dunlap C."/>
        </authorList>
    </citation>
    <scope>NUCLEOTIDE SEQUENCE [LARGE SCALE GENOMIC DNA]</scope>
    <source>
        <strain evidence="4 5">DSM 28246</strain>
    </source>
</reference>
<evidence type="ECO:0000256" key="2">
    <source>
        <dbReference type="PIRNR" id="PIRNR001365"/>
    </source>
</evidence>
<dbReference type="AlphaFoldDB" id="A0A7X0RNJ9"/>
<dbReference type="EMBL" id="JACJVP010000011">
    <property type="protein sequence ID" value="MBB6670814.1"/>
    <property type="molecule type" value="Genomic_DNA"/>
</dbReference>